<dbReference type="NCBIfam" id="NF009489">
    <property type="entry name" value="PRK12851.1"/>
    <property type="match status" value="1"/>
</dbReference>
<sequence>MQGAARLFGAAARRGRKEALAALQQQTRGYAAKDLRFGDECRAGLLQGVEKLADAVQVTLGPKGRNVVIEQAYGAPKITKDGVTVAKAIEFKDKFQNVGASLVKQVASATNDVAGDGTTTATVLTRAILVEGCKSVAAGMNPMDLRRGINLAVDHVVGELKARAKMISTTEEIAQVGTISANGEREIGDLIARAMEKVGKEGVITVQDGKTLENELEVVEGMKFDRGYISPYFVTDQKTMKCELEDPYVLICEKKISGIASIIPVLEQVLKTQRPLLIISEDVESEALATLIVNKLRAGVKVCAVKAPGFGDNRKANLQDIAVLTGGTVVSEDLGFKLEKVDASMLGTAKKVAVSKDDTVILNGGGSKQGITERCEMIRQAMDQSTSDYDREKLQERLAKLSGGVAVLKVGGASEVEVGEKKDRITDALNATKAAVEEGIVPGGGTALVYASRTLESVKEKCENFDQKVGVEIIQRAIRRPAKTIANNAGLEGDVIVGKLLEQGSPGMIVGKLLEQEGDEDVGFNAAVGRFENMVTAGVIDPMKVVRTALVDAASVASLLTTAECIITEAPKEAAPVAPGMGGMGMGDF</sequence>
<dbReference type="FunFam" id="3.50.7.10:FF:000001">
    <property type="entry name" value="60 kDa chaperonin"/>
    <property type="match status" value="1"/>
</dbReference>
<keyword evidence="2" id="KW-0547">Nucleotide-binding</keyword>
<dbReference type="GO" id="GO:0005524">
    <property type="term" value="F:ATP binding"/>
    <property type="evidence" value="ECO:0007669"/>
    <property type="project" value="UniProtKB-KW"/>
</dbReference>
<reference evidence="9" key="1">
    <citation type="submission" date="2020-11" db="EMBL/GenBank/DDBJ databases">
        <title>Chlorella ohadii genome sequencing and assembly.</title>
        <authorList>
            <person name="Murik O."/>
            <person name="Treves H."/>
            <person name="Kedem I."/>
            <person name="Shotland Y."/>
            <person name="Kaplan A."/>
        </authorList>
    </citation>
    <scope>NUCLEOTIDE SEQUENCE</scope>
    <source>
        <strain evidence="9">1</strain>
    </source>
</reference>
<dbReference type="NCBIfam" id="NF009487">
    <property type="entry name" value="PRK12849.1"/>
    <property type="match status" value="1"/>
</dbReference>
<dbReference type="NCBIfam" id="NF000592">
    <property type="entry name" value="PRK00013.1"/>
    <property type="match status" value="1"/>
</dbReference>
<dbReference type="NCBIfam" id="NF009488">
    <property type="entry name" value="PRK12850.1"/>
    <property type="match status" value="1"/>
</dbReference>
<dbReference type="GO" id="GO:0042026">
    <property type="term" value="P:protein refolding"/>
    <property type="evidence" value="ECO:0007669"/>
    <property type="project" value="InterPro"/>
</dbReference>
<comment type="similarity">
    <text evidence="1 8">Belongs to the chaperonin (HSP60) family.</text>
</comment>
<dbReference type="NCBIfam" id="TIGR02348">
    <property type="entry name" value="GroEL"/>
    <property type="match status" value="1"/>
</dbReference>
<dbReference type="PANTHER" id="PTHR45633">
    <property type="entry name" value="60 KDA HEAT SHOCK PROTEIN, MITOCHONDRIAL"/>
    <property type="match status" value="1"/>
</dbReference>
<evidence type="ECO:0000256" key="2">
    <source>
        <dbReference type="ARBA" id="ARBA00022741"/>
    </source>
</evidence>
<dbReference type="InterPro" id="IPR027410">
    <property type="entry name" value="TCP-1-like_intermed_sf"/>
</dbReference>
<dbReference type="HAMAP" id="MF_00600">
    <property type="entry name" value="CH60"/>
    <property type="match status" value="1"/>
</dbReference>
<evidence type="ECO:0000313" key="9">
    <source>
        <dbReference type="EMBL" id="KAI7835625.1"/>
    </source>
</evidence>
<dbReference type="GO" id="GO:0140662">
    <property type="term" value="F:ATP-dependent protein folding chaperone"/>
    <property type="evidence" value="ECO:0007669"/>
    <property type="project" value="InterPro"/>
</dbReference>
<dbReference type="InterPro" id="IPR001844">
    <property type="entry name" value="Cpn60/GroEL"/>
</dbReference>
<evidence type="ECO:0000256" key="6">
    <source>
        <dbReference type="ARBA" id="ARBA00058559"/>
    </source>
</evidence>
<evidence type="ECO:0000256" key="4">
    <source>
        <dbReference type="ARBA" id="ARBA00023186"/>
    </source>
</evidence>
<dbReference type="Pfam" id="PF00118">
    <property type="entry name" value="Cpn60_TCP1"/>
    <property type="match status" value="1"/>
</dbReference>
<evidence type="ECO:0000256" key="3">
    <source>
        <dbReference type="ARBA" id="ARBA00022840"/>
    </source>
</evidence>
<gene>
    <name evidence="9" type="ORF">COHA_010481</name>
</gene>
<organism evidence="9 10">
    <name type="scientific">Chlorella ohadii</name>
    <dbReference type="NCBI Taxonomy" id="2649997"/>
    <lineage>
        <taxon>Eukaryota</taxon>
        <taxon>Viridiplantae</taxon>
        <taxon>Chlorophyta</taxon>
        <taxon>core chlorophytes</taxon>
        <taxon>Trebouxiophyceae</taxon>
        <taxon>Chlorellales</taxon>
        <taxon>Chlorellaceae</taxon>
        <taxon>Chlorella clade</taxon>
        <taxon>Chlorella</taxon>
    </lineage>
</organism>
<evidence type="ECO:0000256" key="7">
    <source>
        <dbReference type="ARBA" id="ARBA00062746"/>
    </source>
</evidence>
<dbReference type="SUPFAM" id="SSF52029">
    <property type="entry name" value="GroEL apical domain-like"/>
    <property type="match status" value="1"/>
</dbReference>
<evidence type="ECO:0000313" key="10">
    <source>
        <dbReference type="Proteomes" id="UP001205105"/>
    </source>
</evidence>
<dbReference type="InterPro" id="IPR018370">
    <property type="entry name" value="Chaperonin_Cpn60_CS"/>
</dbReference>
<evidence type="ECO:0000256" key="8">
    <source>
        <dbReference type="RuleBase" id="RU000418"/>
    </source>
</evidence>
<dbReference type="Proteomes" id="UP001205105">
    <property type="component" value="Unassembled WGS sequence"/>
</dbReference>
<keyword evidence="3" id="KW-0067">ATP-binding</keyword>
<keyword evidence="10" id="KW-1185">Reference proteome</keyword>
<evidence type="ECO:0000256" key="5">
    <source>
        <dbReference type="ARBA" id="ARBA00025467"/>
    </source>
</evidence>
<comment type="function">
    <text evidence="5">Implicated in mitochondrial protein import and macromolecular assembly. May facilitate the correct folding of imported proteins. May also prevent misfolding and promote the refolding and proper assembly of unfolded polypeptides generated under stress conditions in the mitochondrial matrix.</text>
</comment>
<dbReference type="Gene3D" id="3.50.7.10">
    <property type="entry name" value="GroEL"/>
    <property type="match status" value="1"/>
</dbReference>
<evidence type="ECO:0000256" key="1">
    <source>
        <dbReference type="ARBA" id="ARBA00006607"/>
    </source>
</evidence>
<dbReference type="PRINTS" id="PR00298">
    <property type="entry name" value="CHAPERONIN60"/>
</dbReference>
<dbReference type="PROSITE" id="PS00296">
    <property type="entry name" value="CHAPERONINS_CPN60"/>
    <property type="match status" value="1"/>
</dbReference>
<dbReference type="Gene3D" id="1.10.560.10">
    <property type="entry name" value="GroEL-like equatorial domain"/>
    <property type="match status" value="1"/>
</dbReference>
<comment type="subunit">
    <text evidence="7">Oligomer of probably six alpha and six beta subunits.</text>
</comment>
<dbReference type="SUPFAM" id="SSF54849">
    <property type="entry name" value="GroEL-intermediate domain like"/>
    <property type="match status" value="1"/>
</dbReference>
<proteinExistence type="inferred from homology"/>
<dbReference type="InterPro" id="IPR027409">
    <property type="entry name" value="GroEL-like_apical_dom_sf"/>
</dbReference>
<keyword evidence="4" id="KW-0143">Chaperone</keyword>
<comment type="caution">
    <text evidence="9">The sequence shown here is derived from an EMBL/GenBank/DDBJ whole genome shotgun (WGS) entry which is preliminary data.</text>
</comment>
<dbReference type="CDD" id="cd03344">
    <property type="entry name" value="GroEL"/>
    <property type="match status" value="1"/>
</dbReference>
<accession>A0AAD5H0H7</accession>
<dbReference type="FunFam" id="1.10.560.10:FF:000001">
    <property type="entry name" value="60 kDa chaperonin"/>
    <property type="match status" value="1"/>
</dbReference>
<dbReference type="InterPro" id="IPR027413">
    <property type="entry name" value="GROEL-like_equatorial_sf"/>
</dbReference>
<dbReference type="SUPFAM" id="SSF48592">
    <property type="entry name" value="GroEL equatorial domain-like"/>
    <property type="match status" value="1"/>
</dbReference>
<dbReference type="EMBL" id="JADXDR010000242">
    <property type="protein sequence ID" value="KAI7835625.1"/>
    <property type="molecule type" value="Genomic_DNA"/>
</dbReference>
<dbReference type="AlphaFoldDB" id="A0AAD5H0H7"/>
<dbReference type="InterPro" id="IPR002423">
    <property type="entry name" value="Cpn60/GroEL/TCP-1"/>
</dbReference>
<dbReference type="Gene3D" id="3.30.260.10">
    <property type="entry name" value="TCP-1-like chaperonin intermediate domain"/>
    <property type="match status" value="1"/>
</dbReference>
<comment type="function">
    <text evidence="6">This protein binds RuBisCO small and large subunits and is implicated in the assembly of the enzyme oligomer.</text>
</comment>
<protein>
    <submittedName>
        <fullName evidence="9">Uncharacterized protein</fullName>
    </submittedName>
</protein>
<name>A0AAD5H0H7_9CHLO</name>